<feature type="compositionally biased region" description="Basic and acidic residues" evidence="1">
    <location>
        <begin position="148"/>
        <end position="157"/>
    </location>
</feature>
<keyword evidence="2" id="KW-0812">Transmembrane</keyword>
<evidence type="ECO:0000256" key="1">
    <source>
        <dbReference type="SAM" id="MobiDB-lite"/>
    </source>
</evidence>
<keyword evidence="2" id="KW-0472">Membrane</keyword>
<organism evidence="3 4">
    <name type="scientific">Pendulispora albinea</name>
    <dbReference type="NCBI Taxonomy" id="2741071"/>
    <lineage>
        <taxon>Bacteria</taxon>
        <taxon>Pseudomonadati</taxon>
        <taxon>Myxococcota</taxon>
        <taxon>Myxococcia</taxon>
        <taxon>Myxococcales</taxon>
        <taxon>Sorangiineae</taxon>
        <taxon>Pendulisporaceae</taxon>
        <taxon>Pendulispora</taxon>
    </lineage>
</organism>
<evidence type="ECO:0000313" key="4">
    <source>
        <dbReference type="Proteomes" id="UP001370348"/>
    </source>
</evidence>
<protein>
    <submittedName>
        <fullName evidence="3">Uncharacterized protein</fullName>
    </submittedName>
</protein>
<keyword evidence="2" id="KW-1133">Transmembrane helix</keyword>
<evidence type="ECO:0000256" key="2">
    <source>
        <dbReference type="SAM" id="Phobius"/>
    </source>
</evidence>
<feature type="transmembrane region" description="Helical" evidence="2">
    <location>
        <begin position="12"/>
        <end position="33"/>
    </location>
</feature>
<dbReference type="RefSeq" id="WP_394822389.1">
    <property type="nucleotide sequence ID" value="NZ_CP089984.1"/>
</dbReference>
<evidence type="ECO:0000313" key="3">
    <source>
        <dbReference type="EMBL" id="WXB12768.1"/>
    </source>
</evidence>
<dbReference type="EMBL" id="CP089984">
    <property type="protein sequence ID" value="WXB12768.1"/>
    <property type="molecule type" value="Genomic_DNA"/>
</dbReference>
<accession>A0ABZ2LPE9</accession>
<feature type="region of interest" description="Disordered" evidence="1">
    <location>
        <begin position="135"/>
        <end position="183"/>
    </location>
</feature>
<reference evidence="3 4" key="1">
    <citation type="submission" date="2021-12" db="EMBL/GenBank/DDBJ databases">
        <title>Discovery of the Pendulisporaceae a myxobacterial family with distinct sporulation behavior and unique specialized metabolism.</title>
        <authorList>
            <person name="Garcia R."/>
            <person name="Popoff A."/>
            <person name="Bader C.D."/>
            <person name="Loehr J."/>
            <person name="Walesch S."/>
            <person name="Walt C."/>
            <person name="Boldt J."/>
            <person name="Bunk B."/>
            <person name="Haeckl F.J.F.P.J."/>
            <person name="Gunesch A.P."/>
            <person name="Birkelbach J."/>
            <person name="Nuebel U."/>
            <person name="Pietschmann T."/>
            <person name="Bach T."/>
            <person name="Mueller R."/>
        </authorList>
    </citation>
    <scope>NUCLEOTIDE SEQUENCE [LARGE SCALE GENOMIC DNA]</scope>
    <source>
        <strain evidence="3 4">MSr11954</strain>
    </source>
</reference>
<keyword evidence="4" id="KW-1185">Reference proteome</keyword>
<name>A0ABZ2LPE9_9BACT</name>
<gene>
    <name evidence="3" type="ORF">LZC94_33575</name>
</gene>
<dbReference type="Proteomes" id="UP001370348">
    <property type="component" value="Chromosome"/>
</dbReference>
<sequence length="183" mass="19575">MPSKSLSGKRLVAVGAAVIAVVALGIFLAFAFVGRKQLVRASLLSEGRRRLGDFGEGVAHCATTGKLPPSSPLVPADFSLLAGAGYRTTKSDWQAEAFTCAHFAPTDATCHYQFRWIRQSDDTGIVQAYGDIDRDEKPDTEMTAPIRCIDRPPKPEENAGSATTVRECGVGPVQEEAITAVPR</sequence>
<proteinExistence type="predicted"/>